<gene>
    <name evidence="1" type="ORF">ACFOUR_06760</name>
</gene>
<dbReference type="AlphaFoldDB" id="A0ABD5NM18"/>
<sequence length="140" mass="15126">MGAIISLATADFGLAEYKRRRAATRVGIDVDHFVELYEPTIRQVAYTTASAGFDPLQFCRILGYEIDSWPATEMELSAACTLTDDGSTLSLDETEWLAEASRAVLDGDETTAHSTASIRTVADTCDTAVTLQVTPRIAST</sequence>
<dbReference type="EMBL" id="JBHSAQ010000002">
    <property type="protein sequence ID" value="MFC3958072.1"/>
    <property type="molecule type" value="Genomic_DNA"/>
</dbReference>
<evidence type="ECO:0000313" key="2">
    <source>
        <dbReference type="Proteomes" id="UP001595846"/>
    </source>
</evidence>
<organism evidence="1 2">
    <name type="scientific">Halovivax cerinus</name>
    <dbReference type="NCBI Taxonomy" id="1487865"/>
    <lineage>
        <taxon>Archaea</taxon>
        <taxon>Methanobacteriati</taxon>
        <taxon>Methanobacteriota</taxon>
        <taxon>Stenosarchaea group</taxon>
        <taxon>Halobacteria</taxon>
        <taxon>Halobacteriales</taxon>
        <taxon>Natrialbaceae</taxon>
        <taxon>Halovivax</taxon>
    </lineage>
</organism>
<reference evidence="1 2" key="1">
    <citation type="journal article" date="2019" name="Int. J. Syst. Evol. Microbiol.">
        <title>The Global Catalogue of Microorganisms (GCM) 10K type strain sequencing project: providing services to taxonomists for standard genome sequencing and annotation.</title>
        <authorList>
            <consortium name="The Broad Institute Genomics Platform"/>
            <consortium name="The Broad Institute Genome Sequencing Center for Infectious Disease"/>
            <person name="Wu L."/>
            <person name="Ma J."/>
        </authorList>
    </citation>
    <scope>NUCLEOTIDE SEQUENCE [LARGE SCALE GENOMIC DNA]</scope>
    <source>
        <strain evidence="1 2">IBRC-M 10256</strain>
    </source>
</reference>
<protein>
    <submittedName>
        <fullName evidence="1">Uncharacterized protein</fullName>
    </submittedName>
</protein>
<accession>A0ABD5NM18</accession>
<keyword evidence="2" id="KW-1185">Reference proteome</keyword>
<name>A0ABD5NM18_9EURY</name>
<dbReference type="GeneID" id="73903455"/>
<dbReference type="Proteomes" id="UP001595846">
    <property type="component" value="Unassembled WGS sequence"/>
</dbReference>
<dbReference type="RefSeq" id="WP_256530758.1">
    <property type="nucleotide sequence ID" value="NZ_CP101824.1"/>
</dbReference>
<comment type="caution">
    <text evidence="1">The sequence shown here is derived from an EMBL/GenBank/DDBJ whole genome shotgun (WGS) entry which is preliminary data.</text>
</comment>
<evidence type="ECO:0000313" key="1">
    <source>
        <dbReference type="EMBL" id="MFC3958072.1"/>
    </source>
</evidence>
<proteinExistence type="predicted"/>